<dbReference type="OrthoDB" id="7691805at2759"/>
<reference evidence="2 3" key="1">
    <citation type="journal article" date="2016" name="Mol. Biol. Evol.">
        <title>Comparative Genomics of Early-Diverging Mushroom-Forming Fungi Provides Insights into the Origins of Lignocellulose Decay Capabilities.</title>
        <authorList>
            <person name="Nagy L.G."/>
            <person name="Riley R."/>
            <person name="Tritt A."/>
            <person name="Adam C."/>
            <person name="Daum C."/>
            <person name="Floudas D."/>
            <person name="Sun H."/>
            <person name="Yadav J.S."/>
            <person name="Pangilinan J."/>
            <person name="Larsson K.H."/>
            <person name="Matsuura K."/>
            <person name="Barry K."/>
            <person name="Labutti K."/>
            <person name="Kuo R."/>
            <person name="Ohm R.A."/>
            <person name="Bhattacharya S.S."/>
            <person name="Shirouzu T."/>
            <person name="Yoshinaga Y."/>
            <person name="Martin F.M."/>
            <person name="Grigoriev I.V."/>
            <person name="Hibbett D.S."/>
        </authorList>
    </citation>
    <scope>NUCLEOTIDE SEQUENCE [LARGE SCALE GENOMIC DNA]</scope>
    <source>
        <strain evidence="2 3">HHB12029</strain>
    </source>
</reference>
<dbReference type="Pfam" id="PF13976">
    <property type="entry name" value="gag_pre-integrs"/>
    <property type="match status" value="1"/>
</dbReference>
<sequence>VDINLMHRRLGHLHFDAVRRMVNDGRVQGVTRLSGKPDICEHCIMGKMRKLSF</sequence>
<keyword evidence="3" id="KW-1185">Reference proteome</keyword>
<dbReference type="AlphaFoldDB" id="A0A166N541"/>
<proteinExistence type="predicted"/>
<feature type="non-terminal residue" evidence="2">
    <location>
        <position position="53"/>
    </location>
</feature>
<feature type="non-terminal residue" evidence="2">
    <location>
        <position position="1"/>
    </location>
</feature>
<evidence type="ECO:0000313" key="2">
    <source>
        <dbReference type="EMBL" id="KZV78764.1"/>
    </source>
</evidence>
<name>A0A166N541_EXIGL</name>
<evidence type="ECO:0000259" key="1">
    <source>
        <dbReference type="Pfam" id="PF13976"/>
    </source>
</evidence>
<dbReference type="InParanoid" id="A0A166N541"/>
<gene>
    <name evidence="2" type="ORF">EXIGLDRAFT_591283</name>
</gene>
<dbReference type="Proteomes" id="UP000077266">
    <property type="component" value="Unassembled WGS sequence"/>
</dbReference>
<organism evidence="2 3">
    <name type="scientific">Exidia glandulosa HHB12029</name>
    <dbReference type="NCBI Taxonomy" id="1314781"/>
    <lineage>
        <taxon>Eukaryota</taxon>
        <taxon>Fungi</taxon>
        <taxon>Dikarya</taxon>
        <taxon>Basidiomycota</taxon>
        <taxon>Agaricomycotina</taxon>
        <taxon>Agaricomycetes</taxon>
        <taxon>Auriculariales</taxon>
        <taxon>Exidiaceae</taxon>
        <taxon>Exidia</taxon>
    </lineage>
</organism>
<evidence type="ECO:0000313" key="3">
    <source>
        <dbReference type="Proteomes" id="UP000077266"/>
    </source>
</evidence>
<protein>
    <recommendedName>
        <fullName evidence="1">GAG-pre-integrase domain-containing protein</fullName>
    </recommendedName>
</protein>
<accession>A0A166N541</accession>
<dbReference type="STRING" id="1314781.A0A166N541"/>
<dbReference type="InterPro" id="IPR025724">
    <property type="entry name" value="GAG-pre-integrase_dom"/>
</dbReference>
<dbReference type="EMBL" id="KV426768">
    <property type="protein sequence ID" value="KZV78764.1"/>
    <property type="molecule type" value="Genomic_DNA"/>
</dbReference>
<feature type="domain" description="GAG-pre-integrase" evidence="1">
    <location>
        <begin position="2"/>
        <end position="48"/>
    </location>
</feature>